<dbReference type="Gene3D" id="1.20.1440.20">
    <property type="entry name" value="LemA-like domain"/>
    <property type="match status" value="1"/>
</dbReference>
<dbReference type="PANTHER" id="PTHR34478:SF2">
    <property type="entry name" value="MEMBRANE PROTEIN"/>
    <property type="match status" value="1"/>
</dbReference>
<reference evidence="7" key="1">
    <citation type="journal article" date="2019" name="Int. J. Syst. Evol. Microbiol.">
        <title>The Global Catalogue of Microorganisms (GCM) 10K type strain sequencing project: providing services to taxonomists for standard genome sequencing and annotation.</title>
        <authorList>
            <consortium name="The Broad Institute Genomics Platform"/>
            <consortium name="The Broad Institute Genome Sequencing Center for Infectious Disease"/>
            <person name="Wu L."/>
            <person name="Ma J."/>
        </authorList>
    </citation>
    <scope>NUCLEOTIDE SEQUENCE [LARGE SCALE GENOMIC DNA]</scope>
    <source>
        <strain evidence="7">CECT 7956</strain>
    </source>
</reference>
<dbReference type="EMBL" id="JBHRYQ010000001">
    <property type="protein sequence ID" value="MFC3810473.1"/>
    <property type="molecule type" value="Genomic_DNA"/>
</dbReference>
<evidence type="ECO:0000256" key="3">
    <source>
        <dbReference type="ARBA" id="ARBA00022692"/>
    </source>
</evidence>
<proteinExistence type="inferred from homology"/>
<evidence type="ECO:0000256" key="1">
    <source>
        <dbReference type="ARBA" id="ARBA00004167"/>
    </source>
</evidence>
<evidence type="ECO:0000313" key="6">
    <source>
        <dbReference type="EMBL" id="MFC3810473.1"/>
    </source>
</evidence>
<evidence type="ECO:0000313" key="7">
    <source>
        <dbReference type="Proteomes" id="UP001595616"/>
    </source>
</evidence>
<evidence type="ECO:0000256" key="5">
    <source>
        <dbReference type="ARBA" id="ARBA00023136"/>
    </source>
</evidence>
<gene>
    <name evidence="6" type="ORF">ACFOOI_07410</name>
</gene>
<comment type="caution">
    <text evidence="6">The sequence shown here is derived from an EMBL/GenBank/DDBJ whole genome shotgun (WGS) entry which is preliminary data.</text>
</comment>
<dbReference type="Pfam" id="PF04011">
    <property type="entry name" value="LemA"/>
    <property type="match status" value="1"/>
</dbReference>
<keyword evidence="3" id="KW-0812">Transmembrane</keyword>
<organism evidence="6 7">
    <name type="scientific">Lacihabitans lacunae</name>
    <dbReference type="NCBI Taxonomy" id="1028214"/>
    <lineage>
        <taxon>Bacteria</taxon>
        <taxon>Pseudomonadati</taxon>
        <taxon>Bacteroidota</taxon>
        <taxon>Cytophagia</taxon>
        <taxon>Cytophagales</taxon>
        <taxon>Leadbetterellaceae</taxon>
        <taxon>Lacihabitans</taxon>
    </lineage>
</organism>
<keyword evidence="5" id="KW-0472">Membrane</keyword>
<protein>
    <submittedName>
        <fullName evidence="6">LemA family protein</fullName>
    </submittedName>
</protein>
<comment type="subcellular location">
    <subcellularLocation>
        <location evidence="1">Membrane</location>
        <topology evidence="1">Single-pass membrane protein</topology>
    </subcellularLocation>
</comment>
<comment type="similarity">
    <text evidence="2">Belongs to the LemA family.</text>
</comment>
<accession>A0ABV7YW63</accession>
<dbReference type="InterPro" id="IPR023353">
    <property type="entry name" value="LemA-like_dom_sf"/>
</dbReference>
<sequence length="198" mass="21847">MKKGTLAIVALFLLFGVYGCNSYNGLVGKETTVQDLWAKVQTQYQRRADLIGNLVKTVQGAADFEKSTLTEVIQARSAATQIKLDANDLTPENMAKYQAAQDQLSGSLSRLLVSVEQYPQLKANQNFLELQAQLEGTENRISVARDNFNTGVKDYNLSVKTFPTNIMAKIFGFAEKAFFEATAASQNAPDINFDFGKK</sequence>
<name>A0ABV7YW63_9BACT</name>
<dbReference type="InterPro" id="IPR007156">
    <property type="entry name" value="MamQ_LemA"/>
</dbReference>
<keyword evidence="7" id="KW-1185">Reference proteome</keyword>
<dbReference type="PROSITE" id="PS51257">
    <property type="entry name" value="PROKAR_LIPOPROTEIN"/>
    <property type="match status" value="1"/>
</dbReference>
<keyword evidence="4" id="KW-1133">Transmembrane helix</keyword>
<dbReference type="SUPFAM" id="SSF140478">
    <property type="entry name" value="LemA-like"/>
    <property type="match status" value="1"/>
</dbReference>
<dbReference type="RefSeq" id="WP_379836650.1">
    <property type="nucleotide sequence ID" value="NZ_JBHRYQ010000001.1"/>
</dbReference>
<dbReference type="PANTHER" id="PTHR34478">
    <property type="entry name" value="PROTEIN LEMA"/>
    <property type="match status" value="1"/>
</dbReference>
<dbReference type="Proteomes" id="UP001595616">
    <property type="component" value="Unassembled WGS sequence"/>
</dbReference>
<evidence type="ECO:0000256" key="2">
    <source>
        <dbReference type="ARBA" id="ARBA00008854"/>
    </source>
</evidence>
<evidence type="ECO:0000256" key="4">
    <source>
        <dbReference type="ARBA" id="ARBA00022989"/>
    </source>
</evidence>